<keyword evidence="4" id="KW-0378">Hydrolase</keyword>
<dbReference type="GO" id="GO:0040029">
    <property type="term" value="P:epigenetic regulation of gene expression"/>
    <property type="evidence" value="ECO:0007669"/>
    <property type="project" value="TreeGrafter"/>
</dbReference>
<dbReference type="AlphaFoldDB" id="A0A2T0XI07"/>
<dbReference type="Pfam" id="PF00850">
    <property type="entry name" value="Hist_deacetyl"/>
    <property type="match status" value="1"/>
</dbReference>
<evidence type="ECO:0000256" key="4">
    <source>
        <dbReference type="ARBA" id="ARBA00022801"/>
    </source>
</evidence>
<dbReference type="InterPro" id="IPR023696">
    <property type="entry name" value="Ureohydrolase_dom_sf"/>
</dbReference>
<comment type="cofactor">
    <cofactor evidence="1">
        <name>Zn(2+)</name>
        <dbReference type="ChEBI" id="CHEBI:29105"/>
    </cofactor>
</comment>
<dbReference type="GO" id="GO:0046872">
    <property type="term" value="F:metal ion binding"/>
    <property type="evidence" value="ECO:0007669"/>
    <property type="project" value="UniProtKB-KW"/>
</dbReference>
<keyword evidence="3" id="KW-0479">Metal-binding</keyword>
<dbReference type="PRINTS" id="PR01270">
    <property type="entry name" value="HDASUPER"/>
</dbReference>
<reference evidence="7 8" key="1">
    <citation type="submission" date="2018-03" db="EMBL/GenBank/DDBJ databases">
        <title>Genomic Encyclopedia of Type Strains, Phase III (KMG-III): the genomes of soil and plant-associated and newly described type strains.</title>
        <authorList>
            <person name="Whitman W."/>
        </authorList>
    </citation>
    <scope>NUCLEOTIDE SEQUENCE [LARGE SCALE GENOMIC DNA]</scope>
    <source>
        <strain evidence="7 8">MWH-P2sevCIIIb</strain>
    </source>
</reference>
<gene>
    <name evidence="7" type="ORF">BCM14_1385</name>
</gene>
<dbReference type="SUPFAM" id="SSF52768">
    <property type="entry name" value="Arginase/deacetylase"/>
    <property type="match status" value="1"/>
</dbReference>
<dbReference type="InterPro" id="IPR023801">
    <property type="entry name" value="His_deacetylse_dom"/>
</dbReference>
<proteinExistence type="inferred from homology"/>
<comment type="caution">
    <text evidence="7">The sequence shown here is derived from an EMBL/GenBank/DDBJ whole genome shotgun (WGS) entry which is preliminary data.</text>
</comment>
<dbReference type="GO" id="GO:0016787">
    <property type="term" value="F:hydrolase activity"/>
    <property type="evidence" value="ECO:0007669"/>
    <property type="project" value="UniProtKB-KW"/>
</dbReference>
<evidence type="ECO:0000256" key="2">
    <source>
        <dbReference type="ARBA" id="ARBA00005947"/>
    </source>
</evidence>
<evidence type="ECO:0000256" key="5">
    <source>
        <dbReference type="ARBA" id="ARBA00022833"/>
    </source>
</evidence>
<comment type="similarity">
    <text evidence="2">Belongs to the histone deacetylase family.</text>
</comment>
<feature type="domain" description="Histone deacetylase" evidence="6">
    <location>
        <begin position="31"/>
        <end position="334"/>
    </location>
</feature>
<dbReference type="Gene3D" id="3.40.800.20">
    <property type="entry name" value="Histone deacetylase domain"/>
    <property type="match status" value="1"/>
</dbReference>
<name>A0A2T0XI07_9BURK</name>
<evidence type="ECO:0000256" key="3">
    <source>
        <dbReference type="ARBA" id="ARBA00022723"/>
    </source>
</evidence>
<keyword evidence="8" id="KW-1185">Reference proteome</keyword>
<dbReference type="CDD" id="cd10001">
    <property type="entry name" value="HDAC_classII_APAH"/>
    <property type="match status" value="1"/>
</dbReference>
<protein>
    <submittedName>
        <fullName evidence="7">Acetoin utilization deacetylase AcuC-like enzyme</fullName>
    </submittedName>
</protein>
<sequence>MKTYFHPDQNLHHPQTYLSRGKMRVPQEIPLRSEKILEGIAQLGLPVEQPKDYGLEPLLAVHDAGYLTFLETAHPRWVETGPDWGDEVISNVFIREGNPLRGIMAEAAKYLADGSCPVGAQTWVASYWSAQAAVAGAQALLDGDSKAYALCRPPGHHARKDAAGGFCYVNNSAVAAQYLKQKYSRLAILDTDVHHGQGIQDIFYDRDDVLYISTHGDPTNFYPVVAGFDDETGTGAGKGFNLNLPIPHGSTEQVFFNKVNAAFAAIKDFKPDVLVMSLGFDVYEEDPQTKVAVTTEGFNRLGKLIAGLNLPTLVVQEGGYHYGSLAANTVSFFSGLLGR</sequence>
<dbReference type="GO" id="GO:0004407">
    <property type="term" value="F:histone deacetylase activity"/>
    <property type="evidence" value="ECO:0007669"/>
    <property type="project" value="TreeGrafter"/>
</dbReference>
<dbReference type="OrthoDB" id="9808367at2"/>
<organism evidence="7 8">
    <name type="scientific">Jezberella montanilacus</name>
    <dbReference type="NCBI Taxonomy" id="323426"/>
    <lineage>
        <taxon>Bacteria</taxon>
        <taxon>Pseudomonadati</taxon>
        <taxon>Pseudomonadota</taxon>
        <taxon>Betaproteobacteria</taxon>
        <taxon>Burkholderiales</taxon>
        <taxon>Alcaligenaceae</taxon>
        <taxon>Jezberella</taxon>
    </lineage>
</organism>
<dbReference type="InterPro" id="IPR000286">
    <property type="entry name" value="HDACs"/>
</dbReference>
<dbReference type="InterPro" id="IPR037138">
    <property type="entry name" value="His_deacetylse_dom_sf"/>
</dbReference>
<dbReference type="PANTHER" id="PTHR10625">
    <property type="entry name" value="HISTONE DEACETYLASE HDAC1-RELATED"/>
    <property type="match status" value="1"/>
</dbReference>
<keyword evidence="5" id="KW-0862">Zinc</keyword>
<evidence type="ECO:0000256" key="1">
    <source>
        <dbReference type="ARBA" id="ARBA00001947"/>
    </source>
</evidence>
<dbReference type="Proteomes" id="UP000238308">
    <property type="component" value="Unassembled WGS sequence"/>
</dbReference>
<evidence type="ECO:0000259" key="6">
    <source>
        <dbReference type="Pfam" id="PF00850"/>
    </source>
</evidence>
<evidence type="ECO:0000313" key="8">
    <source>
        <dbReference type="Proteomes" id="UP000238308"/>
    </source>
</evidence>
<accession>A0A2T0XI07</accession>
<evidence type="ECO:0000313" key="7">
    <source>
        <dbReference type="EMBL" id="PRY98552.1"/>
    </source>
</evidence>
<dbReference type="RefSeq" id="WP_106227250.1">
    <property type="nucleotide sequence ID" value="NZ_PVTV01000012.1"/>
</dbReference>
<dbReference type="EMBL" id="PVTV01000012">
    <property type="protein sequence ID" value="PRY98552.1"/>
    <property type="molecule type" value="Genomic_DNA"/>
</dbReference>
<dbReference type="PANTHER" id="PTHR10625:SF17">
    <property type="entry name" value="HISTONE DEACETYLASE 8"/>
    <property type="match status" value="1"/>
</dbReference>